<evidence type="ECO:0000313" key="2">
    <source>
        <dbReference type="Proteomes" id="UP000308886"/>
    </source>
</evidence>
<sequence>MKLKFNKTEDGDIAAVILDNTKQEVFSYIKMIAALLDGQPIECEYGEGITPEEQEQIKSLNDAIWEKVHPEGENGEISLFGK</sequence>
<reference evidence="1" key="1">
    <citation type="submission" date="2019-04" db="EMBL/GenBank/DDBJ databases">
        <title>Microbes associate with the intestines of laboratory mice.</title>
        <authorList>
            <person name="Navarre W."/>
            <person name="Wong E."/>
            <person name="Huang K."/>
            <person name="Tropini C."/>
            <person name="Ng K."/>
            <person name="Yu B."/>
        </authorList>
    </citation>
    <scope>NUCLEOTIDE SEQUENCE</scope>
    <source>
        <strain evidence="1">NM73_A23</strain>
    </source>
</reference>
<gene>
    <name evidence="1" type="ORF">E5358_07805</name>
</gene>
<comment type="caution">
    <text evidence="1">The sequence shown here is derived from an EMBL/GenBank/DDBJ whole genome shotgun (WGS) entry which is preliminary data.</text>
</comment>
<name>A0AC61QQ23_9BACT</name>
<keyword evidence="2" id="KW-1185">Reference proteome</keyword>
<dbReference type="EMBL" id="SRZC01000011">
    <property type="protein sequence ID" value="TGX82199.1"/>
    <property type="molecule type" value="Genomic_DNA"/>
</dbReference>
<dbReference type="Proteomes" id="UP000308886">
    <property type="component" value="Unassembled WGS sequence"/>
</dbReference>
<evidence type="ECO:0000313" key="1">
    <source>
        <dbReference type="EMBL" id="TGX82199.1"/>
    </source>
</evidence>
<organism evidence="1 2">
    <name type="scientific">Palleniella muris</name>
    <dbReference type="NCBI Taxonomy" id="3038145"/>
    <lineage>
        <taxon>Bacteria</taxon>
        <taxon>Pseudomonadati</taxon>
        <taxon>Bacteroidota</taxon>
        <taxon>Bacteroidia</taxon>
        <taxon>Bacteroidales</taxon>
        <taxon>Prevotellaceae</taxon>
        <taxon>Palleniella</taxon>
    </lineage>
</organism>
<accession>A0AC61QQ23</accession>
<protein>
    <submittedName>
        <fullName evidence="1">Uncharacterized protein</fullName>
    </submittedName>
</protein>
<proteinExistence type="predicted"/>